<dbReference type="Proteomes" id="UP000193247">
    <property type="component" value="Unassembled WGS sequence"/>
</dbReference>
<dbReference type="InterPro" id="IPR029032">
    <property type="entry name" value="AhpD-like"/>
</dbReference>
<gene>
    <name evidence="1" type="ORF">B8W66_20750</name>
</gene>
<protein>
    <recommendedName>
        <fullName evidence="3">Carboxymuconolactone decarboxylase family protein</fullName>
    </recommendedName>
</protein>
<evidence type="ECO:0008006" key="3">
    <source>
        <dbReference type="Google" id="ProtNLM"/>
    </source>
</evidence>
<dbReference type="STRING" id="1430326.B8W66_20750"/>
<evidence type="ECO:0000313" key="1">
    <source>
        <dbReference type="EMBL" id="OSC38168.1"/>
    </source>
</evidence>
<organism evidence="1 2">
    <name type="scientific">Mycobacterium decipiens</name>
    <dbReference type="NCBI Taxonomy" id="1430326"/>
    <lineage>
        <taxon>Bacteria</taxon>
        <taxon>Bacillati</taxon>
        <taxon>Actinomycetota</taxon>
        <taxon>Actinomycetes</taxon>
        <taxon>Mycobacteriales</taxon>
        <taxon>Mycobacteriaceae</taxon>
        <taxon>Mycobacterium</taxon>
    </lineage>
</organism>
<accession>A0A1X2LPZ3</accession>
<dbReference type="OrthoDB" id="4686467at2"/>
<dbReference type="Gene3D" id="1.20.1290.10">
    <property type="entry name" value="AhpD-like"/>
    <property type="match status" value="1"/>
</dbReference>
<dbReference type="EMBL" id="NCXP01000039">
    <property type="protein sequence ID" value="OSC38168.1"/>
    <property type="molecule type" value="Genomic_DNA"/>
</dbReference>
<dbReference type="AlphaFoldDB" id="A0A1X2LPZ3"/>
<name>A0A1X2LPZ3_9MYCO</name>
<dbReference type="RefSeq" id="WP_085327141.1">
    <property type="nucleotide sequence ID" value="NZ_NCXP01000039.1"/>
</dbReference>
<dbReference type="SUPFAM" id="SSF69118">
    <property type="entry name" value="AhpD-like"/>
    <property type="match status" value="1"/>
</dbReference>
<sequence>MAAPVSVRDDLSRLVARLVALSPGDGRIAGLVRRVCARALSLPPLPSEVAVGEPESQAEAVVAEFAEQFSVDVSAITGEQRSRLWKHLGDATFGVVVAMYIADFVPRVRAGLEALGVGAQYLGWVTGPIVWDHTTDPADVVFNDFLPAVARMRALDPVTAELVRLRGAAQHNCRLCKSLRESTALDAGGSETLYGEIERFETSILLDDRAKAGIMYADALIWTPAHLAVDDAAEVRSRFSDAEAVELTFDIMRNASNKIAVSLAADAPTVTRGTQRYRLGLDGQTVFS</sequence>
<keyword evidence="2" id="KW-1185">Reference proteome</keyword>
<proteinExistence type="predicted"/>
<comment type="caution">
    <text evidence="1">The sequence shown here is derived from an EMBL/GenBank/DDBJ whole genome shotgun (WGS) entry which is preliminary data.</text>
</comment>
<reference evidence="1 2" key="1">
    <citation type="submission" date="2017-04" db="EMBL/GenBank/DDBJ databases">
        <title>The new phylogeny of genus Mycobacterium.</title>
        <authorList>
            <person name="Tortoli E."/>
            <person name="Trovato A."/>
            <person name="Cirillo D.M."/>
        </authorList>
    </citation>
    <scope>NUCLEOTIDE SEQUENCE [LARGE SCALE GENOMIC DNA]</scope>
    <source>
        <strain evidence="1 2">TBL 1200985</strain>
    </source>
</reference>
<evidence type="ECO:0000313" key="2">
    <source>
        <dbReference type="Proteomes" id="UP000193247"/>
    </source>
</evidence>